<dbReference type="Pfam" id="PF00076">
    <property type="entry name" value="RRM_1"/>
    <property type="match status" value="1"/>
</dbReference>
<accession>A0A2U1L9Z4</accession>
<comment type="caution">
    <text evidence="3">The sequence shown here is derived from an EMBL/GenBank/DDBJ whole genome shotgun (WGS) entry which is preliminary data.</text>
</comment>
<sequence length="284" mass="32357">MDRRRKIIPENIQRRITKIFVTNLPERCSGTDLASYVRQYGQIFGLYIARKRDKGGNRFGFVSMLDVKDKDELLKSLRNIRMGDCRLWFSVAQFVLEDGEIKNNYAEKGNHSTKTYRKQHGDEDHREGKATFFKKGERSFKDMLVGKSVRIHSNVTAFSGLYGRALIARMIDLDALKNIKIILNEICPSLGRVQYLGGLDVLITFDDAETALAVRDAARSILGRFLKISIWEGQAFGFERLAWLKVQGIPLHLLSNEVIDAVGGVFGKVEHKANRSDSDRDLSW</sequence>
<dbReference type="InterPro" id="IPR035979">
    <property type="entry name" value="RBD_domain_sf"/>
</dbReference>
<dbReference type="EMBL" id="PKPP01010577">
    <property type="protein sequence ID" value="PWA45823.1"/>
    <property type="molecule type" value="Genomic_DNA"/>
</dbReference>
<organism evidence="3 4">
    <name type="scientific">Artemisia annua</name>
    <name type="common">Sweet wormwood</name>
    <dbReference type="NCBI Taxonomy" id="35608"/>
    <lineage>
        <taxon>Eukaryota</taxon>
        <taxon>Viridiplantae</taxon>
        <taxon>Streptophyta</taxon>
        <taxon>Embryophyta</taxon>
        <taxon>Tracheophyta</taxon>
        <taxon>Spermatophyta</taxon>
        <taxon>Magnoliopsida</taxon>
        <taxon>eudicotyledons</taxon>
        <taxon>Gunneridae</taxon>
        <taxon>Pentapetalae</taxon>
        <taxon>asterids</taxon>
        <taxon>campanulids</taxon>
        <taxon>Asterales</taxon>
        <taxon>Asteraceae</taxon>
        <taxon>Asteroideae</taxon>
        <taxon>Anthemideae</taxon>
        <taxon>Artemisiinae</taxon>
        <taxon>Artemisia</taxon>
    </lineage>
</organism>
<dbReference type="PROSITE" id="PS50102">
    <property type="entry name" value="RRM"/>
    <property type="match status" value="1"/>
</dbReference>
<name>A0A2U1L9Z4_ARTAN</name>
<dbReference type="AlphaFoldDB" id="A0A2U1L9Z4"/>
<dbReference type="CDD" id="cd00590">
    <property type="entry name" value="RRM_SF"/>
    <property type="match status" value="1"/>
</dbReference>
<dbReference type="Gene3D" id="3.30.70.330">
    <property type="match status" value="1"/>
</dbReference>
<evidence type="ECO:0000259" key="2">
    <source>
        <dbReference type="PROSITE" id="PS50102"/>
    </source>
</evidence>
<dbReference type="Proteomes" id="UP000245207">
    <property type="component" value="Unassembled WGS sequence"/>
</dbReference>
<feature type="domain" description="RRM" evidence="2">
    <location>
        <begin position="17"/>
        <end position="108"/>
    </location>
</feature>
<dbReference type="InterPro" id="IPR000504">
    <property type="entry name" value="RRM_dom"/>
</dbReference>
<dbReference type="SMART" id="SM00360">
    <property type="entry name" value="RRM"/>
    <property type="match status" value="1"/>
</dbReference>
<gene>
    <name evidence="3" type="ORF">CTI12_AA514140</name>
</gene>
<dbReference type="OrthoDB" id="1750209at2759"/>
<keyword evidence="4" id="KW-1185">Reference proteome</keyword>
<dbReference type="InterPro" id="IPR012677">
    <property type="entry name" value="Nucleotide-bd_a/b_plait_sf"/>
</dbReference>
<reference evidence="3 4" key="1">
    <citation type="journal article" date="2018" name="Mol. Plant">
        <title>The genome of Artemisia annua provides insight into the evolution of Asteraceae family and artemisinin biosynthesis.</title>
        <authorList>
            <person name="Shen Q."/>
            <person name="Zhang L."/>
            <person name="Liao Z."/>
            <person name="Wang S."/>
            <person name="Yan T."/>
            <person name="Shi P."/>
            <person name="Liu M."/>
            <person name="Fu X."/>
            <person name="Pan Q."/>
            <person name="Wang Y."/>
            <person name="Lv Z."/>
            <person name="Lu X."/>
            <person name="Zhang F."/>
            <person name="Jiang W."/>
            <person name="Ma Y."/>
            <person name="Chen M."/>
            <person name="Hao X."/>
            <person name="Li L."/>
            <person name="Tang Y."/>
            <person name="Lv G."/>
            <person name="Zhou Y."/>
            <person name="Sun X."/>
            <person name="Brodelius P.E."/>
            <person name="Rose J.K.C."/>
            <person name="Tang K."/>
        </authorList>
    </citation>
    <scope>NUCLEOTIDE SEQUENCE [LARGE SCALE GENOMIC DNA]</scope>
    <source>
        <strain evidence="4">cv. Huhao1</strain>
        <tissue evidence="3">Leaf</tissue>
    </source>
</reference>
<evidence type="ECO:0000256" key="1">
    <source>
        <dbReference type="PROSITE-ProRule" id="PRU00176"/>
    </source>
</evidence>
<evidence type="ECO:0000313" key="4">
    <source>
        <dbReference type="Proteomes" id="UP000245207"/>
    </source>
</evidence>
<protein>
    <submittedName>
        <fullName evidence="3">Nucleotide-binding alpha-beta plait domain-containing protein</fullName>
    </submittedName>
</protein>
<dbReference type="SUPFAM" id="SSF54928">
    <property type="entry name" value="RNA-binding domain, RBD"/>
    <property type="match status" value="1"/>
</dbReference>
<dbReference type="GO" id="GO:0003723">
    <property type="term" value="F:RNA binding"/>
    <property type="evidence" value="ECO:0007669"/>
    <property type="project" value="UniProtKB-UniRule"/>
</dbReference>
<keyword evidence="1" id="KW-0694">RNA-binding</keyword>
<proteinExistence type="predicted"/>
<evidence type="ECO:0000313" key="3">
    <source>
        <dbReference type="EMBL" id="PWA45823.1"/>
    </source>
</evidence>